<organism evidence="2 3">
    <name type="scientific">Fusarium oxysporum f. sp. lycopersici (strain 4287 / CBS 123668 / FGSC 9935 / NRRL 34936)</name>
    <name type="common">Fusarium vascular wilt of tomato</name>
    <dbReference type="NCBI Taxonomy" id="426428"/>
    <lineage>
        <taxon>Eukaryota</taxon>
        <taxon>Fungi</taxon>
        <taxon>Dikarya</taxon>
        <taxon>Ascomycota</taxon>
        <taxon>Pezizomycotina</taxon>
        <taxon>Sordariomycetes</taxon>
        <taxon>Hypocreomycetidae</taxon>
        <taxon>Hypocreales</taxon>
        <taxon>Nectriaceae</taxon>
        <taxon>Fusarium</taxon>
        <taxon>Fusarium oxysporum species complex</taxon>
    </lineage>
</organism>
<keyword evidence="1" id="KW-0812">Transmembrane</keyword>
<keyword evidence="1" id="KW-1133">Transmembrane helix</keyword>
<gene>
    <name evidence="2" type="ORF">FOXG_20121</name>
</gene>
<dbReference type="RefSeq" id="XP_018247045.1">
    <property type="nucleotide sequence ID" value="XM_018400396.1"/>
</dbReference>
<feature type="transmembrane region" description="Helical" evidence="1">
    <location>
        <begin position="21"/>
        <end position="39"/>
    </location>
</feature>
<dbReference type="VEuPathDB" id="FungiDB:FOXG_20121"/>
<dbReference type="GeneID" id="28960827"/>
<dbReference type="EMBL" id="DS231707">
    <property type="protein sequence ID" value="KNB09000.1"/>
    <property type="molecule type" value="Genomic_DNA"/>
</dbReference>
<evidence type="ECO:0000313" key="2">
    <source>
        <dbReference type="EMBL" id="KNB09000.1"/>
    </source>
</evidence>
<reference evidence="2" key="1">
    <citation type="submission" date="2007-04" db="EMBL/GenBank/DDBJ databases">
        <authorList>
            <consortium name="The Broad Institute Genome Sequencing Platform"/>
            <person name="Birren B."/>
            <person name="Lander E."/>
            <person name="Galagan J."/>
            <person name="Nusbaum C."/>
            <person name="Devon K."/>
            <person name="Ma L.-J."/>
            <person name="Jaffe D."/>
            <person name="Butler J."/>
            <person name="Alvarez P."/>
            <person name="Gnerre S."/>
            <person name="Grabherr M."/>
            <person name="Kleber M."/>
            <person name="Mauceli E."/>
            <person name="Brockman W."/>
            <person name="MacCallum I.A."/>
            <person name="Young S."/>
            <person name="LaButti K."/>
            <person name="DeCaprio D."/>
            <person name="Crawford M."/>
            <person name="Koehrsen M."/>
            <person name="Engels R."/>
            <person name="Montgomery P."/>
            <person name="Pearson M."/>
            <person name="Howarth C."/>
            <person name="Larson L."/>
            <person name="White J."/>
            <person name="O'Leary S."/>
            <person name="Kodira C."/>
            <person name="Zeng Q."/>
            <person name="Yandava C."/>
            <person name="Alvarado L."/>
            <person name="Kistler C."/>
            <person name="Shim W.-B."/>
            <person name="Kang S."/>
            <person name="Woloshuk C."/>
        </authorList>
    </citation>
    <scope>NUCLEOTIDE SEQUENCE</scope>
    <source>
        <strain evidence="2">4287</strain>
    </source>
</reference>
<evidence type="ECO:0000256" key="1">
    <source>
        <dbReference type="SAM" id="Phobius"/>
    </source>
</evidence>
<dbReference type="KEGG" id="fox:FOXG_20121"/>
<protein>
    <submittedName>
        <fullName evidence="2">Uncharacterized protein</fullName>
    </submittedName>
</protein>
<dbReference type="AlphaFoldDB" id="A0A0J9VDA1"/>
<keyword evidence="1" id="KW-0472">Membrane</keyword>
<sequence length="50" mass="5415">MHSALPKYAQDSETGGSASQMCIVYVIVSPSIVLQIAAYRSNSPTTPEWE</sequence>
<proteinExistence type="predicted"/>
<dbReference type="Proteomes" id="UP000009097">
    <property type="component" value="Unassembled WGS sequence"/>
</dbReference>
<reference evidence="2" key="2">
    <citation type="journal article" date="2010" name="Nature">
        <title>Comparative genomics reveals mobile pathogenicity chromosomes in Fusarium.</title>
        <authorList>
            <person name="Ma L.J."/>
            <person name="van der Does H.C."/>
            <person name="Borkovich K.A."/>
            <person name="Coleman J.J."/>
            <person name="Daboussi M.J."/>
            <person name="Di Pietro A."/>
            <person name="Dufresne M."/>
            <person name="Freitag M."/>
            <person name="Grabherr M."/>
            <person name="Henrissat B."/>
            <person name="Houterman P.M."/>
            <person name="Kang S."/>
            <person name="Shim W.B."/>
            <person name="Woloshuk C."/>
            <person name="Xie X."/>
            <person name="Xu J.R."/>
            <person name="Antoniw J."/>
            <person name="Baker S.E."/>
            <person name="Bluhm B.H."/>
            <person name="Breakspear A."/>
            <person name="Brown D.W."/>
            <person name="Butchko R.A."/>
            <person name="Chapman S."/>
            <person name="Coulson R."/>
            <person name="Coutinho P.M."/>
            <person name="Danchin E.G."/>
            <person name="Diener A."/>
            <person name="Gale L.R."/>
            <person name="Gardiner D.M."/>
            <person name="Goff S."/>
            <person name="Hammond-Kosack K.E."/>
            <person name="Hilburn K."/>
            <person name="Hua-Van A."/>
            <person name="Jonkers W."/>
            <person name="Kazan K."/>
            <person name="Kodira C.D."/>
            <person name="Koehrsen M."/>
            <person name="Kumar L."/>
            <person name="Lee Y.H."/>
            <person name="Li L."/>
            <person name="Manners J.M."/>
            <person name="Miranda-Saavedra D."/>
            <person name="Mukherjee M."/>
            <person name="Park G."/>
            <person name="Park J."/>
            <person name="Park S.Y."/>
            <person name="Proctor R.H."/>
            <person name="Regev A."/>
            <person name="Ruiz-Roldan M.C."/>
            <person name="Sain D."/>
            <person name="Sakthikumar S."/>
            <person name="Sykes S."/>
            <person name="Schwartz D.C."/>
            <person name="Turgeon B.G."/>
            <person name="Wapinski I."/>
            <person name="Yoder O."/>
            <person name="Young S."/>
            <person name="Zeng Q."/>
            <person name="Zhou S."/>
            <person name="Galagan J."/>
            <person name="Cuomo C.A."/>
            <person name="Kistler H.C."/>
            <person name="Rep M."/>
        </authorList>
    </citation>
    <scope>NUCLEOTIDE SEQUENCE [LARGE SCALE GENOMIC DNA]</scope>
    <source>
        <strain evidence="2">4287</strain>
    </source>
</reference>
<accession>A0A0J9VDA1</accession>
<evidence type="ECO:0000313" key="3">
    <source>
        <dbReference type="Proteomes" id="UP000009097"/>
    </source>
</evidence>
<name>A0A0J9VDA1_FUSO4</name>